<dbReference type="Proteomes" id="UP000324800">
    <property type="component" value="Unassembled WGS sequence"/>
</dbReference>
<evidence type="ECO:0000313" key="1">
    <source>
        <dbReference type="EMBL" id="KAA6385063.1"/>
    </source>
</evidence>
<name>A0A5J4VRX1_9EUKA</name>
<dbReference type="EMBL" id="SNRW01005444">
    <property type="protein sequence ID" value="KAA6385063.1"/>
    <property type="molecule type" value="Genomic_DNA"/>
</dbReference>
<reference evidence="1 2" key="1">
    <citation type="submission" date="2019-03" db="EMBL/GenBank/DDBJ databases">
        <title>Single cell metagenomics reveals metabolic interactions within the superorganism composed of flagellate Streblomastix strix and complex community of Bacteroidetes bacteria on its surface.</title>
        <authorList>
            <person name="Treitli S.C."/>
            <person name="Kolisko M."/>
            <person name="Husnik F."/>
            <person name="Keeling P."/>
            <person name="Hampl V."/>
        </authorList>
    </citation>
    <scope>NUCLEOTIDE SEQUENCE [LARGE SCALE GENOMIC DNA]</scope>
    <source>
        <strain evidence="1">ST1C</strain>
    </source>
</reference>
<protein>
    <submittedName>
        <fullName evidence="1">Uncharacterized protein</fullName>
    </submittedName>
</protein>
<dbReference type="AlphaFoldDB" id="A0A5J4VRX1"/>
<sequence>MKAISEALASQTAVPYFMTVNFTESISLNDVHIFSAFSEYSSSLFGDLKIKFKINPLAFIYFQTVPVISLVIFYKICKDELMSSYHDKLKDIDLFFRNQSLKFKYTTILIQIRCTADFITGIRAEEFSPSRLKNLVCDIRLVTISVRNCIIIVVTANMSGYKASE</sequence>
<gene>
    <name evidence="1" type="ORF">EZS28_019412</name>
</gene>
<dbReference type="OrthoDB" id="31212at2759"/>
<accession>A0A5J4VRX1</accession>
<comment type="caution">
    <text evidence="1">The sequence shown here is derived from an EMBL/GenBank/DDBJ whole genome shotgun (WGS) entry which is preliminary data.</text>
</comment>
<proteinExistence type="predicted"/>
<evidence type="ECO:0000313" key="2">
    <source>
        <dbReference type="Proteomes" id="UP000324800"/>
    </source>
</evidence>
<organism evidence="1 2">
    <name type="scientific">Streblomastix strix</name>
    <dbReference type="NCBI Taxonomy" id="222440"/>
    <lineage>
        <taxon>Eukaryota</taxon>
        <taxon>Metamonada</taxon>
        <taxon>Preaxostyla</taxon>
        <taxon>Oxymonadida</taxon>
        <taxon>Streblomastigidae</taxon>
        <taxon>Streblomastix</taxon>
    </lineage>
</organism>